<protein>
    <submittedName>
        <fullName evidence="2">Uncharacterized protein</fullName>
    </submittedName>
</protein>
<dbReference type="EMBL" id="LJYF01000016">
    <property type="protein sequence ID" value="KRP98890.1"/>
    <property type="molecule type" value="Genomic_DNA"/>
</dbReference>
<proteinExistence type="predicted"/>
<name>A0A0R3CMF0_9BRAD</name>
<gene>
    <name evidence="2" type="ORF">AOQ72_16400</name>
</gene>
<keyword evidence="1" id="KW-0812">Transmembrane</keyword>
<dbReference type="AlphaFoldDB" id="A0A0R3CMF0"/>
<sequence length="96" mass="10721">MIGRLWFDQKETRVLAELPGATLRVERFVEILIRMQGRLREPKVSRMMTRLQNVGAAMLGGCLIVAAFGAFFAFVAALAELPSVDVTDVLRPMIDK</sequence>
<evidence type="ECO:0000313" key="2">
    <source>
        <dbReference type="EMBL" id="KRP98890.1"/>
    </source>
</evidence>
<keyword evidence="1" id="KW-0472">Membrane</keyword>
<evidence type="ECO:0000313" key="3">
    <source>
        <dbReference type="Proteomes" id="UP000051380"/>
    </source>
</evidence>
<keyword evidence="1" id="KW-1133">Transmembrane helix</keyword>
<accession>A0A0R3CMF0</accession>
<dbReference type="Proteomes" id="UP000051380">
    <property type="component" value="Unassembled WGS sequence"/>
</dbReference>
<organism evidence="2 3">
    <name type="scientific">Bradyrhizobium yuanmingense</name>
    <dbReference type="NCBI Taxonomy" id="108015"/>
    <lineage>
        <taxon>Bacteria</taxon>
        <taxon>Pseudomonadati</taxon>
        <taxon>Pseudomonadota</taxon>
        <taxon>Alphaproteobacteria</taxon>
        <taxon>Hyphomicrobiales</taxon>
        <taxon>Nitrobacteraceae</taxon>
        <taxon>Bradyrhizobium</taxon>
    </lineage>
</organism>
<feature type="transmembrane region" description="Helical" evidence="1">
    <location>
        <begin position="56"/>
        <end position="79"/>
    </location>
</feature>
<comment type="caution">
    <text evidence="2">The sequence shown here is derived from an EMBL/GenBank/DDBJ whole genome shotgun (WGS) entry which is preliminary data.</text>
</comment>
<evidence type="ECO:0000256" key="1">
    <source>
        <dbReference type="SAM" id="Phobius"/>
    </source>
</evidence>
<reference evidence="2 3" key="1">
    <citation type="submission" date="2015-09" db="EMBL/GenBank/DDBJ databases">
        <title>Draft Genome Sequence of the Strain BR 3267 (Bradyrhizobium yuanmingense) recommended as inoculant for cowpea in Brazil.</title>
        <authorList>
            <person name="Simoes-Araujo J.L."/>
            <person name="Zilli J.E."/>
        </authorList>
    </citation>
    <scope>NUCLEOTIDE SEQUENCE [LARGE SCALE GENOMIC DNA]</scope>
    <source>
        <strain evidence="2 3">BR3267</strain>
    </source>
</reference>